<dbReference type="Proteomes" id="UP000516437">
    <property type="component" value="Chromosome 2"/>
</dbReference>
<evidence type="ECO:0000313" key="3">
    <source>
        <dbReference type="Proteomes" id="UP000516437"/>
    </source>
</evidence>
<comment type="caution">
    <text evidence="2">The sequence shown here is derived from an EMBL/GenBank/DDBJ whole genome shotgun (WGS) entry which is preliminary data.</text>
</comment>
<feature type="region of interest" description="Disordered" evidence="1">
    <location>
        <begin position="305"/>
        <end position="368"/>
    </location>
</feature>
<feature type="compositionally biased region" description="Basic and acidic residues" evidence="1">
    <location>
        <begin position="180"/>
        <end position="199"/>
    </location>
</feature>
<evidence type="ECO:0000313" key="2">
    <source>
        <dbReference type="EMBL" id="KAB1223853.1"/>
    </source>
</evidence>
<protein>
    <submittedName>
        <fullName evidence="2">Uncharacterized protein</fullName>
    </submittedName>
</protein>
<feature type="region of interest" description="Disordered" evidence="1">
    <location>
        <begin position="438"/>
        <end position="485"/>
    </location>
</feature>
<feature type="compositionally biased region" description="Polar residues" evidence="1">
    <location>
        <begin position="249"/>
        <end position="274"/>
    </location>
</feature>
<reference evidence="2 3" key="1">
    <citation type="journal article" date="2019" name="Plant Biotechnol. J.">
        <title>The red bayberry genome and genetic basis of sex determination.</title>
        <authorList>
            <person name="Jia H.M."/>
            <person name="Jia H.J."/>
            <person name="Cai Q.L."/>
            <person name="Wang Y."/>
            <person name="Zhao H.B."/>
            <person name="Yang W.F."/>
            <person name="Wang G.Y."/>
            <person name="Li Y.H."/>
            <person name="Zhan D.L."/>
            <person name="Shen Y.T."/>
            <person name="Niu Q.F."/>
            <person name="Chang L."/>
            <person name="Qiu J."/>
            <person name="Zhao L."/>
            <person name="Xie H.B."/>
            <person name="Fu W.Y."/>
            <person name="Jin J."/>
            <person name="Li X.W."/>
            <person name="Jiao Y."/>
            <person name="Zhou C.C."/>
            <person name="Tu T."/>
            <person name="Chai C.Y."/>
            <person name="Gao J.L."/>
            <person name="Fan L.J."/>
            <person name="van de Weg E."/>
            <person name="Wang J.Y."/>
            <person name="Gao Z.S."/>
        </authorList>
    </citation>
    <scope>NUCLEOTIDE SEQUENCE [LARGE SCALE GENOMIC DNA]</scope>
    <source>
        <tissue evidence="2">Leaves</tissue>
    </source>
</reference>
<feature type="region of interest" description="Disordered" evidence="1">
    <location>
        <begin position="164"/>
        <end position="279"/>
    </location>
</feature>
<gene>
    <name evidence="2" type="ORF">CJ030_MR2G009206</name>
</gene>
<name>A0A6A1WG47_9ROSI</name>
<proteinExistence type="predicted"/>
<organism evidence="2 3">
    <name type="scientific">Morella rubra</name>
    <name type="common">Chinese bayberry</name>
    <dbReference type="NCBI Taxonomy" id="262757"/>
    <lineage>
        <taxon>Eukaryota</taxon>
        <taxon>Viridiplantae</taxon>
        <taxon>Streptophyta</taxon>
        <taxon>Embryophyta</taxon>
        <taxon>Tracheophyta</taxon>
        <taxon>Spermatophyta</taxon>
        <taxon>Magnoliopsida</taxon>
        <taxon>eudicotyledons</taxon>
        <taxon>Gunneridae</taxon>
        <taxon>Pentapetalae</taxon>
        <taxon>rosids</taxon>
        <taxon>fabids</taxon>
        <taxon>Fagales</taxon>
        <taxon>Myricaceae</taxon>
        <taxon>Morella</taxon>
    </lineage>
</organism>
<accession>A0A6A1WG47</accession>
<feature type="region of interest" description="Disordered" evidence="1">
    <location>
        <begin position="1"/>
        <end position="24"/>
    </location>
</feature>
<dbReference type="AlphaFoldDB" id="A0A6A1WG47"/>
<evidence type="ECO:0000256" key="1">
    <source>
        <dbReference type="SAM" id="MobiDB-lite"/>
    </source>
</evidence>
<sequence length="485" mass="51811">MANVGGSSRAPKAPERREGHWGPSQMEEADFEAFYTEYRFPRETRFRLPSASETPYTIGAKGEMCFFEAPLKSGGFLPITSYPDTNKGWHDRYFFMSGVGWERFPGEDLRGESSLCWVFGSVPDHCRRDVTGLTPLEQAHVDAILQVGSIDWNALVCRENEGWLGHTMSEPSPRANPSPRSERGTRERLSREDSRKESSRASAGGTFTKLRFSREAEGSSQRHSSRKRRRSPPVASEVEEVEAEEASLARTSSKRGTSSGPEDVAHTSSPSSGIRTGIPVPAVKEIREIGTPSFGISLAAPSVYGGLPSPPRTSNPTATTTPVLPGISTAERSETDEEDRSMAPSGSQHAVLLPDSTSSGGLDLPEVAGGFEVQSGMVSPSGAQPSIPSLVAEPLLEQPRTSGTVVIGGSSASAVVLAGDSTAPAADVAGGTVVLPAHSVRGKEPVTCPSPSDDVGESDSEPSAPPLWRSRPYVERVPRRRKSIA</sequence>
<dbReference type="EMBL" id="RXIC02000020">
    <property type="protein sequence ID" value="KAB1223853.1"/>
    <property type="molecule type" value="Genomic_DNA"/>
</dbReference>
<keyword evidence="3" id="KW-1185">Reference proteome</keyword>